<accession>A0A290Q6J5</accession>
<reference evidence="2 3" key="1">
    <citation type="submission" date="2017-09" db="EMBL/GenBank/DDBJ databases">
        <title>Complete genome sequence of Verrucomicrobial strain HZ-65, isolated from freshwater.</title>
        <authorList>
            <person name="Choi A."/>
        </authorList>
    </citation>
    <scope>NUCLEOTIDE SEQUENCE [LARGE SCALE GENOMIC DNA]</scope>
    <source>
        <strain evidence="2 3">HZ-65</strain>
    </source>
</reference>
<proteinExistence type="predicted"/>
<evidence type="ECO:0000313" key="2">
    <source>
        <dbReference type="EMBL" id="ATC63887.1"/>
    </source>
</evidence>
<dbReference type="RefSeq" id="WP_096055519.1">
    <property type="nucleotide sequence ID" value="NZ_CP023344.1"/>
</dbReference>
<protein>
    <submittedName>
        <fullName evidence="2">Uncharacterized protein</fullName>
    </submittedName>
</protein>
<feature type="region of interest" description="Disordered" evidence="1">
    <location>
        <begin position="247"/>
        <end position="266"/>
    </location>
</feature>
<dbReference type="Proteomes" id="UP000217265">
    <property type="component" value="Chromosome"/>
</dbReference>
<dbReference type="AlphaFoldDB" id="A0A290Q6J5"/>
<dbReference type="EMBL" id="CP023344">
    <property type="protein sequence ID" value="ATC63887.1"/>
    <property type="molecule type" value="Genomic_DNA"/>
</dbReference>
<sequence length="266" mass="29159">MNTPACTSRPTCDCDSRFLLPVGLLATDDAPALSACLRCGTLHSPETLTPSASAWLARWPRLLATPDGDFACLPAAVRCTNLRELETIRAAAWNAQRHLPRGRRLNRAGWPATPPPASLPSSLSHYRLLWEAAAFTPATDLDTLLFWALPAHTLVSPLALNALIQRRDLRSLLHGLAYSPVLHRRTVLCALAHEDSSLVPLLRPHLQAWLNNHDRAPDSPQKRALSPEAELCRARLHLWQLTHTFAQPTPPPEAHATHEAPLSAAA</sequence>
<evidence type="ECO:0000313" key="3">
    <source>
        <dbReference type="Proteomes" id="UP000217265"/>
    </source>
</evidence>
<keyword evidence="3" id="KW-1185">Reference proteome</keyword>
<name>A0A290Q6J5_9BACT</name>
<organism evidence="2 3">
    <name type="scientific">Nibricoccus aquaticus</name>
    <dbReference type="NCBI Taxonomy" id="2576891"/>
    <lineage>
        <taxon>Bacteria</taxon>
        <taxon>Pseudomonadati</taxon>
        <taxon>Verrucomicrobiota</taxon>
        <taxon>Opitutia</taxon>
        <taxon>Opitutales</taxon>
        <taxon>Opitutaceae</taxon>
        <taxon>Nibricoccus</taxon>
    </lineage>
</organism>
<dbReference type="KEGG" id="vbh:CMV30_07960"/>
<gene>
    <name evidence="2" type="ORF">CMV30_07960</name>
</gene>
<evidence type="ECO:0000256" key="1">
    <source>
        <dbReference type="SAM" id="MobiDB-lite"/>
    </source>
</evidence>